<feature type="compositionally biased region" description="Low complexity" evidence="1">
    <location>
        <begin position="178"/>
        <end position="195"/>
    </location>
</feature>
<name>A0A1I8JND8_9PLAT</name>
<proteinExistence type="predicted"/>
<protein>
    <submittedName>
        <fullName evidence="3">RNase H domain-containing protein</fullName>
    </submittedName>
</protein>
<sequence>LAEKCALILELPGDSGARDLEGVKFLINGHPESSRFSKGYAAQRRVDSGLRIMGNMKSRALSRQSMMRCVHLYPATGASQNDGLPRSSTVAGRDDKTSLALSGKGSAARRAYRPLAGPPRGQSEANAGTYAKDEAQPRASALANLVSISWDTCTTALPPLVVERARPTAALLQALPDPSNSPAREASSRSAPGSSVKTPTYTSGRYPGLQGRFRQKALSGKTLYMVSPRVRKTPSREGRFCRRYIGAWKRSSVHLLLRRRPAGDRRRGPLDEPDKYEGFKTAIPGRDNIPLDVGVNRRSQGIHCFTDGSLFNGRAGAGIAIFHEEQLHRVQQSRSAMPNLNRKVSDYLIFAINREQRASGMIVHGLTGHGFFPETYIVANRLPSHLSLLCIGEETAEHHVTFCPYFNKARHKYHRPPQRMDELTTADNIRDLDAFVRDSGRMRVADASTADLPTTGGTGRTHQGLILVLFYLGVAIGASRPIRGACAPRQYSHQLEKRPPWFFSRSHSGLQAPAASRGRPVQRTPRSAGWSTAGAATSSSGGVADVGHVQPRRPGCPPAAVLRARDRVLHGGHLGEVGGHVVASTMSMTKERNWRYSGCARPFSGLHLASCILRNTALTWWLSSTERHPKQETHLHAELVDKVELVEQVQPMFRTGRSPVRSGKAEGIKNPTPGLAASRPAPAPQSAPEAAAALSHRPRRAGAAWCPEQPLLEVDANSAPTGGRAVSGSVKLKQSQRCDAWRRDYPAVGYDVAPVSACDVVGFLSVFSILSLAVVVRHLEAIADAGPVDPSVKSAPFTISRRRRWAALAEAAASTAVEEHLLEQAAECIRDGTISPLPTPVELHELQQLVQLQLAGGQQLQGCRRSVVVGHQERPAAAAAAALRLSGGLSAAAESIRIPSSSGSHVG</sequence>
<reference evidence="3" key="1">
    <citation type="submission" date="2016-11" db="UniProtKB">
        <authorList>
            <consortium name="WormBaseParasite"/>
        </authorList>
    </citation>
    <scope>IDENTIFICATION</scope>
</reference>
<evidence type="ECO:0000313" key="3">
    <source>
        <dbReference type="WBParaSite" id="snap_masked-unitig_21295-processed-gene-0.0-mRNA-1"/>
    </source>
</evidence>
<feature type="compositionally biased region" description="Low complexity" evidence="1">
    <location>
        <begin position="527"/>
        <end position="547"/>
    </location>
</feature>
<organism evidence="2 3">
    <name type="scientific">Macrostomum lignano</name>
    <dbReference type="NCBI Taxonomy" id="282301"/>
    <lineage>
        <taxon>Eukaryota</taxon>
        <taxon>Metazoa</taxon>
        <taxon>Spiralia</taxon>
        <taxon>Lophotrochozoa</taxon>
        <taxon>Platyhelminthes</taxon>
        <taxon>Rhabditophora</taxon>
        <taxon>Macrostomorpha</taxon>
        <taxon>Macrostomida</taxon>
        <taxon>Macrostomidae</taxon>
        <taxon>Macrostomum</taxon>
    </lineage>
</organism>
<keyword evidence="2" id="KW-1185">Reference proteome</keyword>
<dbReference type="WBParaSite" id="snap_masked-unitig_21295-processed-gene-0.0-mRNA-1">
    <property type="protein sequence ID" value="snap_masked-unitig_21295-processed-gene-0.0-mRNA-1"/>
    <property type="gene ID" value="snap_masked-unitig_21295-processed-gene-0.0"/>
</dbReference>
<accession>A0A1I8JND8</accession>
<feature type="region of interest" description="Disordered" evidence="1">
    <location>
        <begin position="173"/>
        <end position="210"/>
    </location>
</feature>
<feature type="compositionally biased region" description="Low complexity" evidence="1">
    <location>
        <begin position="676"/>
        <end position="693"/>
    </location>
</feature>
<feature type="region of interest" description="Disordered" evidence="1">
    <location>
        <begin position="656"/>
        <end position="694"/>
    </location>
</feature>
<evidence type="ECO:0000256" key="1">
    <source>
        <dbReference type="SAM" id="MobiDB-lite"/>
    </source>
</evidence>
<feature type="region of interest" description="Disordered" evidence="1">
    <location>
        <begin position="77"/>
        <end position="133"/>
    </location>
</feature>
<feature type="region of interest" description="Disordered" evidence="1">
    <location>
        <begin position="510"/>
        <end position="554"/>
    </location>
</feature>
<dbReference type="AlphaFoldDB" id="A0A1I8JND8"/>
<dbReference type="Proteomes" id="UP000095280">
    <property type="component" value="Unplaced"/>
</dbReference>
<evidence type="ECO:0000313" key="2">
    <source>
        <dbReference type="Proteomes" id="UP000095280"/>
    </source>
</evidence>
<feature type="compositionally biased region" description="Polar residues" evidence="1">
    <location>
        <begin position="77"/>
        <end position="90"/>
    </location>
</feature>